<keyword evidence="1" id="KW-0812">Transmembrane</keyword>
<keyword evidence="1" id="KW-0472">Membrane</keyword>
<dbReference type="EMBL" id="SOJT01000182">
    <property type="protein sequence ID" value="TET27522.1"/>
    <property type="molecule type" value="Genomic_DNA"/>
</dbReference>
<organism evidence="3 4">
    <name type="scientific">Aerophobetes bacterium</name>
    <dbReference type="NCBI Taxonomy" id="2030807"/>
    <lineage>
        <taxon>Bacteria</taxon>
        <taxon>Candidatus Aerophobota</taxon>
    </lineage>
</organism>
<accession>A0A523TB23</accession>
<dbReference type="SMART" id="SM00740">
    <property type="entry name" value="PASTA"/>
    <property type="match status" value="3"/>
</dbReference>
<feature type="domain" description="PASTA" evidence="2">
    <location>
        <begin position="36"/>
        <end position="103"/>
    </location>
</feature>
<dbReference type="InterPro" id="IPR005543">
    <property type="entry name" value="PASTA_dom"/>
</dbReference>
<name>A0A523TB23_UNCAE</name>
<feature type="domain" description="PASTA" evidence="2">
    <location>
        <begin position="173"/>
        <end position="239"/>
    </location>
</feature>
<evidence type="ECO:0000256" key="1">
    <source>
        <dbReference type="SAM" id="Phobius"/>
    </source>
</evidence>
<dbReference type="Proteomes" id="UP000316517">
    <property type="component" value="Unassembled WGS sequence"/>
</dbReference>
<comment type="caution">
    <text evidence="3">The sequence shown here is derived from an EMBL/GenBank/DDBJ whole genome shotgun (WGS) entry which is preliminary data.</text>
</comment>
<evidence type="ECO:0000259" key="2">
    <source>
        <dbReference type="PROSITE" id="PS51178"/>
    </source>
</evidence>
<sequence>MLPPGLKSFLKWVGTFISLMGIAIGMGFLTLRILVPSEKIEVPSIVGKDIREAVLVLSEQNLGLRVAGRKFSSEIPQDIIISQLPPPQVKVRRDRTIEVVISGGSRVVVIPSLIGKRVREAKVDLSRKGSKINTMSYIYSKAAQDEIVAQDPPAHTSSSRKEGMDILVSLGPRNPQFYMPDFRGKKLGEETDLLEKFPLNIGKIKEVPFAGEEGVVLSQFPLPGSQVDAETPVEFTVSAFYREEKLSPLATRWITTSVTVPWGVTRKEVKVEIRDVQGSRTISYGLRDPGEKVWLASPISGTGEMKIYVGEELVAIKRVKESG</sequence>
<dbReference type="AlphaFoldDB" id="A0A523TB23"/>
<gene>
    <name evidence="3" type="ORF">E3J68_04110</name>
</gene>
<dbReference type="CDD" id="cd06577">
    <property type="entry name" value="PASTA_pknB"/>
    <property type="match status" value="2"/>
</dbReference>
<proteinExistence type="predicted"/>
<evidence type="ECO:0000313" key="4">
    <source>
        <dbReference type="Proteomes" id="UP000316517"/>
    </source>
</evidence>
<reference evidence="3 4" key="1">
    <citation type="submission" date="2019-03" db="EMBL/GenBank/DDBJ databases">
        <title>Metabolic potential of uncultured bacteria and archaea associated with petroleum seepage in deep-sea sediments.</title>
        <authorList>
            <person name="Dong X."/>
            <person name="Hubert C."/>
        </authorList>
    </citation>
    <scope>NUCLEOTIDE SEQUENCE [LARGE SCALE GENOMIC DNA]</scope>
    <source>
        <strain evidence="3">E44_bin3</strain>
    </source>
</reference>
<evidence type="ECO:0000313" key="3">
    <source>
        <dbReference type="EMBL" id="TET27522.1"/>
    </source>
</evidence>
<dbReference type="PROSITE" id="PS51178">
    <property type="entry name" value="PASTA"/>
    <property type="match status" value="2"/>
</dbReference>
<dbReference type="Gene3D" id="3.30.10.20">
    <property type="match status" value="3"/>
</dbReference>
<dbReference type="Pfam" id="PF03793">
    <property type="entry name" value="PASTA"/>
    <property type="match status" value="2"/>
</dbReference>
<feature type="transmembrane region" description="Helical" evidence="1">
    <location>
        <begin position="12"/>
        <end position="35"/>
    </location>
</feature>
<protein>
    <submittedName>
        <fullName evidence="3">PASTA domain-containing protein</fullName>
    </submittedName>
</protein>
<keyword evidence="1" id="KW-1133">Transmembrane helix</keyword>